<evidence type="ECO:0000256" key="5">
    <source>
        <dbReference type="ARBA" id="ARBA00022801"/>
    </source>
</evidence>
<evidence type="ECO:0000256" key="1">
    <source>
        <dbReference type="ARBA" id="ARBA00000553"/>
    </source>
</evidence>
<evidence type="ECO:0000256" key="4">
    <source>
        <dbReference type="ARBA" id="ARBA00022723"/>
    </source>
</evidence>
<evidence type="ECO:0000256" key="10">
    <source>
        <dbReference type="RuleBase" id="RU361274"/>
    </source>
</evidence>
<dbReference type="Proteomes" id="UP000249061">
    <property type="component" value="Unassembled WGS sequence"/>
</dbReference>
<dbReference type="PANTHER" id="PTHR30616:SF2">
    <property type="entry name" value="PURINE NUCLEOSIDE PHOSPHORYLASE LACC1"/>
    <property type="match status" value="1"/>
</dbReference>
<keyword evidence="3" id="KW-0808">Transferase</keyword>
<evidence type="ECO:0000313" key="12">
    <source>
        <dbReference type="Proteomes" id="UP000249061"/>
    </source>
</evidence>
<accession>A0A2W5T533</accession>
<dbReference type="GO" id="GO:0005507">
    <property type="term" value="F:copper ion binding"/>
    <property type="evidence" value="ECO:0007669"/>
    <property type="project" value="TreeGrafter"/>
</dbReference>
<dbReference type="NCBIfam" id="TIGR00726">
    <property type="entry name" value="peptidoglycan editing factor PgeF"/>
    <property type="match status" value="1"/>
</dbReference>
<dbReference type="CDD" id="cd16833">
    <property type="entry name" value="YfiH"/>
    <property type="match status" value="1"/>
</dbReference>
<sequence length="253" mass="27023">MFGSVELLTASSLTVPHGFPTRAGGVSAAPFDSLNTSRVVGDSNEHVTENLRRLAVAAKVGAERLFSVSQVHGDAVVEAPHVTPKTEADAVWTQTPGTAVGVRTADCVPILLQDPRSGRVAAVHAGWRGVIAEIVARTLEIWAGQGTDLTDVRAAIGPCIQRCCFEVDGDLPARFAHAFGLEVVRPIEGKEKRHLDLPLAVGKTLRRMGVQDGHVVTLPHCTMCDARFFSHRRERGVTGRHLSFITCVGAASL</sequence>
<protein>
    <recommendedName>
        <fullName evidence="10">Purine nucleoside phosphorylase</fullName>
    </recommendedName>
</protein>
<keyword evidence="4" id="KW-0479">Metal-binding</keyword>
<proteinExistence type="inferred from homology"/>
<evidence type="ECO:0000256" key="9">
    <source>
        <dbReference type="ARBA" id="ARBA00049893"/>
    </source>
</evidence>
<dbReference type="PANTHER" id="PTHR30616">
    <property type="entry name" value="UNCHARACTERIZED PROTEIN YFIH"/>
    <property type="match status" value="1"/>
</dbReference>
<comment type="catalytic activity">
    <reaction evidence="8">
        <text>adenosine + phosphate = alpha-D-ribose 1-phosphate + adenine</text>
        <dbReference type="Rhea" id="RHEA:27642"/>
        <dbReference type="ChEBI" id="CHEBI:16335"/>
        <dbReference type="ChEBI" id="CHEBI:16708"/>
        <dbReference type="ChEBI" id="CHEBI:43474"/>
        <dbReference type="ChEBI" id="CHEBI:57720"/>
        <dbReference type="EC" id="2.4.2.1"/>
    </reaction>
    <physiologicalReaction direction="left-to-right" evidence="8">
        <dbReference type="Rhea" id="RHEA:27643"/>
    </physiologicalReaction>
</comment>
<evidence type="ECO:0000256" key="8">
    <source>
        <dbReference type="ARBA" id="ARBA00048968"/>
    </source>
</evidence>
<comment type="catalytic activity">
    <reaction evidence="1">
        <text>inosine + phosphate = alpha-D-ribose 1-phosphate + hypoxanthine</text>
        <dbReference type="Rhea" id="RHEA:27646"/>
        <dbReference type="ChEBI" id="CHEBI:17368"/>
        <dbReference type="ChEBI" id="CHEBI:17596"/>
        <dbReference type="ChEBI" id="CHEBI:43474"/>
        <dbReference type="ChEBI" id="CHEBI:57720"/>
        <dbReference type="EC" id="2.4.2.1"/>
    </reaction>
    <physiologicalReaction direction="left-to-right" evidence="1">
        <dbReference type="Rhea" id="RHEA:27647"/>
    </physiologicalReaction>
</comment>
<comment type="catalytic activity">
    <reaction evidence="9">
        <text>S-methyl-5'-thioadenosine + phosphate = 5-(methylsulfanyl)-alpha-D-ribose 1-phosphate + adenine</text>
        <dbReference type="Rhea" id="RHEA:11852"/>
        <dbReference type="ChEBI" id="CHEBI:16708"/>
        <dbReference type="ChEBI" id="CHEBI:17509"/>
        <dbReference type="ChEBI" id="CHEBI:43474"/>
        <dbReference type="ChEBI" id="CHEBI:58533"/>
        <dbReference type="EC" id="2.4.2.28"/>
    </reaction>
    <physiologicalReaction direction="left-to-right" evidence="9">
        <dbReference type="Rhea" id="RHEA:11853"/>
    </physiologicalReaction>
</comment>
<name>A0A2W5T533_9BACT</name>
<comment type="caution">
    <text evidence="11">The sequence shown here is derived from an EMBL/GenBank/DDBJ whole genome shotgun (WGS) entry which is preliminary data.</text>
</comment>
<gene>
    <name evidence="11" type="primary">pgeF</name>
    <name evidence="11" type="ORF">DI536_20215</name>
</gene>
<evidence type="ECO:0000313" key="11">
    <source>
        <dbReference type="EMBL" id="PZR10162.1"/>
    </source>
</evidence>
<dbReference type="SUPFAM" id="SSF64438">
    <property type="entry name" value="CNF1/YfiH-like putative cysteine hydrolases"/>
    <property type="match status" value="1"/>
</dbReference>
<comment type="catalytic activity">
    <reaction evidence="7">
        <text>adenosine + H2O + H(+) = inosine + NH4(+)</text>
        <dbReference type="Rhea" id="RHEA:24408"/>
        <dbReference type="ChEBI" id="CHEBI:15377"/>
        <dbReference type="ChEBI" id="CHEBI:15378"/>
        <dbReference type="ChEBI" id="CHEBI:16335"/>
        <dbReference type="ChEBI" id="CHEBI:17596"/>
        <dbReference type="ChEBI" id="CHEBI:28938"/>
        <dbReference type="EC" id="3.5.4.4"/>
    </reaction>
    <physiologicalReaction direction="left-to-right" evidence="7">
        <dbReference type="Rhea" id="RHEA:24409"/>
    </physiologicalReaction>
</comment>
<dbReference type="InterPro" id="IPR011324">
    <property type="entry name" value="Cytotoxic_necrot_fac-like_cat"/>
</dbReference>
<dbReference type="GO" id="GO:0017061">
    <property type="term" value="F:S-methyl-5-thioadenosine phosphorylase activity"/>
    <property type="evidence" value="ECO:0007669"/>
    <property type="project" value="UniProtKB-EC"/>
</dbReference>
<keyword evidence="6" id="KW-0862">Zinc</keyword>
<evidence type="ECO:0000256" key="2">
    <source>
        <dbReference type="ARBA" id="ARBA00007353"/>
    </source>
</evidence>
<dbReference type="Gene3D" id="3.60.140.10">
    <property type="entry name" value="CNF1/YfiH-like putative cysteine hydrolases"/>
    <property type="match status" value="1"/>
</dbReference>
<dbReference type="InterPro" id="IPR038371">
    <property type="entry name" value="Cu_polyphenol_OxRdtase_sf"/>
</dbReference>
<dbReference type="InterPro" id="IPR003730">
    <property type="entry name" value="Cu_polyphenol_OxRdtase"/>
</dbReference>
<organism evidence="11 12">
    <name type="scientific">Archangium gephyra</name>
    <dbReference type="NCBI Taxonomy" id="48"/>
    <lineage>
        <taxon>Bacteria</taxon>
        <taxon>Pseudomonadati</taxon>
        <taxon>Myxococcota</taxon>
        <taxon>Myxococcia</taxon>
        <taxon>Myxococcales</taxon>
        <taxon>Cystobacterineae</taxon>
        <taxon>Archangiaceae</taxon>
        <taxon>Archangium</taxon>
    </lineage>
</organism>
<evidence type="ECO:0000256" key="7">
    <source>
        <dbReference type="ARBA" id="ARBA00047989"/>
    </source>
</evidence>
<dbReference type="EMBL" id="QFQP01000018">
    <property type="protein sequence ID" value="PZR10162.1"/>
    <property type="molecule type" value="Genomic_DNA"/>
</dbReference>
<evidence type="ECO:0000256" key="6">
    <source>
        <dbReference type="ARBA" id="ARBA00022833"/>
    </source>
</evidence>
<comment type="similarity">
    <text evidence="2 10">Belongs to the purine nucleoside phosphorylase YfiH/LACC1 family.</text>
</comment>
<dbReference type="AlphaFoldDB" id="A0A2W5T533"/>
<keyword evidence="5" id="KW-0378">Hydrolase</keyword>
<evidence type="ECO:0000256" key="3">
    <source>
        <dbReference type="ARBA" id="ARBA00022679"/>
    </source>
</evidence>
<dbReference type="Pfam" id="PF02578">
    <property type="entry name" value="Cu-oxidase_4"/>
    <property type="match status" value="1"/>
</dbReference>
<dbReference type="GO" id="GO:0016787">
    <property type="term" value="F:hydrolase activity"/>
    <property type="evidence" value="ECO:0007669"/>
    <property type="project" value="UniProtKB-KW"/>
</dbReference>
<reference evidence="11 12" key="1">
    <citation type="submission" date="2017-08" db="EMBL/GenBank/DDBJ databases">
        <title>Infants hospitalized years apart are colonized by the same room-sourced microbial strains.</title>
        <authorList>
            <person name="Brooks B."/>
            <person name="Olm M.R."/>
            <person name="Firek B.A."/>
            <person name="Baker R."/>
            <person name="Thomas B.C."/>
            <person name="Morowitz M.J."/>
            <person name="Banfield J.F."/>
        </authorList>
    </citation>
    <scope>NUCLEOTIDE SEQUENCE [LARGE SCALE GENOMIC DNA]</scope>
    <source>
        <strain evidence="11">S2_003_000_R2_14</strain>
    </source>
</reference>